<accession>A0A0R3WQZ6</accession>
<protein>
    <submittedName>
        <fullName evidence="5">PRKG1_interact domain-containing protein</fullName>
    </submittedName>
</protein>
<proteinExistence type="predicted"/>
<feature type="compositionally biased region" description="Polar residues" evidence="2">
    <location>
        <begin position="1"/>
        <end position="16"/>
    </location>
</feature>
<name>A0A0R3WQZ6_HYDTA</name>
<dbReference type="WBParaSite" id="TTAC_0000318601-mRNA-1">
    <property type="protein sequence ID" value="TTAC_0000318601-mRNA-1"/>
    <property type="gene ID" value="TTAC_0000318601"/>
</dbReference>
<gene>
    <name evidence="3" type="ORF">TTAC_LOCUS3171</name>
</gene>
<dbReference type="Proteomes" id="UP000274429">
    <property type="component" value="Unassembled WGS sequence"/>
</dbReference>
<evidence type="ECO:0000313" key="5">
    <source>
        <dbReference type="WBParaSite" id="TTAC_0000318601-mRNA-1"/>
    </source>
</evidence>
<evidence type="ECO:0000313" key="3">
    <source>
        <dbReference type="EMBL" id="VDM22098.1"/>
    </source>
</evidence>
<dbReference type="AlphaFoldDB" id="A0A0R3WQZ6"/>
<dbReference type="EMBL" id="UYWX01002017">
    <property type="protein sequence ID" value="VDM22098.1"/>
    <property type="molecule type" value="Genomic_DNA"/>
</dbReference>
<reference evidence="3 4" key="2">
    <citation type="submission" date="2018-11" db="EMBL/GenBank/DDBJ databases">
        <authorList>
            <consortium name="Pathogen Informatics"/>
        </authorList>
    </citation>
    <scope>NUCLEOTIDE SEQUENCE [LARGE SCALE GENOMIC DNA]</scope>
</reference>
<evidence type="ECO:0000313" key="4">
    <source>
        <dbReference type="Proteomes" id="UP000274429"/>
    </source>
</evidence>
<feature type="coiled-coil region" evidence="1">
    <location>
        <begin position="58"/>
        <end position="123"/>
    </location>
</feature>
<feature type="region of interest" description="Disordered" evidence="2">
    <location>
        <begin position="1"/>
        <end position="52"/>
    </location>
</feature>
<dbReference type="OrthoDB" id="2130750at2759"/>
<keyword evidence="4" id="KW-1185">Reference proteome</keyword>
<evidence type="ECO:0000256" key="2">
    <source>
        <dbReference type="SAM" id="MobiDB-lite"/>
    </source>
</evidence>
<reference evidence="5" key="1">
    <citation type="submission" date="2017-02" db="UniProtKB">
        <authorList>
            <consortium name="WormBaseParasite"/>
        </authorList>
    </citation>
    <scope>IDENTIFICATION</scope>
</reference>
<dbReference type="STRING" id="6205.A0A0R3WQZ6"/>
<organism evidence="5">
    <name type="scientific">Hydatigena taeniaeformis</name>
    <name type="common">Feline tapeworm</name>
    <name type="synonym">Taenia taeniaeformis</name>
    <dbReference type="NCBI Taxonomy" id="6205"/>
    <lineage>
        <taxon>Eukaryota</taxon>
        <taxon>Metazoa</taxon>
        <taxon>Spiralia</taxon>
        <taxon>Lophotrochozoa</taxon>
        <taxon>Platyhelminthes</taxon>
        <taxon>Cestoda</taxon>
        <taxon>Eucestoda</taxon>
        <taxon>Cyclophyllidea</taxon>
        <taxon>Taeniidae</taxon>
        <taxon>Hydatigera</taxon>
    </lineage>
</organism>
<evidence type="ECO:0000256" key="1">
    <source>
        <dbReference type="SAM" id="Coils"/>
    </source>
</evidence>
<sequence>MSPSRHSSSQAIATDSTTEKKAPTGSPQHTEPDKPVSVSPTSSHLHLEGPVTVEDTLSADVRVELENLRAEVKDLTEKLEVLKAKRAEDRVKLKEAESMKVQLAQLEENRKLLQEKSADFQRQIRTSFFLELLR</sequence>
<keyword evidence="1" id="KW-0175">Coiled coil</keyword>